<name>A0A251N9K0_PRUPE</name>
<reference evidence="1 2" key="1">
    <citation type="journal article" date="2013" name="Nat. Genet.">
        <title>The high-quality draft genome of peach (Prunus persica) identifies unique patterns of genetic diversity, domestication and genome evolution.</title>
        <authorList>
            <consortium name="International Peach Genome Initiative"/>
            <person name="Verde I."/>
            <person name="Abbott A.G."/>
            <person name="Scalabrin S."/>
            <person name="Jung S."/>
            <person name="Shu S."/>
            <person name="Marroni F."/>
            <person name="Zhebentyayeva T."/>
            <person name="Dettori M.T."/>
            <person name="Grimwood J."/>
            <person name="Cattonaro F."/>
            <person name="Zuccolo A."/>
            <person name="Rossini L."/>
            <person name="Jenkins J."/>
            <person name="Vendramin E."/>
            <person name="Meisel L.A."/>
            <person name="Decroocq V."/>
            <person name="Sosinski B."/>
            <person name="Prochnik S."/>
            <person name="Mitros T."/>
            <person name="Policriti A."/>
            <person name="Cipriani G."/>
            <person name="Dondini L."/>
            <person name="Ficklin S."/>
            <person name="Goodstein D.M."/>
            <person name="Xuan P."/>
            <person name="Del Fabbro C."/>
            <person name="Aramini V."/>
            <person name="Copetti D."/>
            <person name="Gonzalez S."/>
            <person name="Horner D.S."/>
            <person name="Falchi R."/>
            <person name="Lucas S."/>
            <person name="Mica E."/>
            <person name="Maldonado J."/>
            <person name="Lazzari B."/>
            <person name="Bielenberg D."/>
            <person name="Pirona R."/>
            <person name="Miculan M."/>
            <person name="Barakat A."/>
            <person name="Testolin R."/>
            <person name="Stella A."/>
            <person name="Tartarini S."/>
            <person name="Tonutti P."/>
            <person name="Arus P."/>
            <person name="Orellana A."/>
            <person name="Wells C."/>
            <person name="Main D."/>
            <person name="Vizzotto G."/>
            <person name="Silva H."/>
            <person name="Salamini F."/>
            <person name="Schmutz J."/>
            <person name="Morgante M."/>
            <person name="Rokhsar D.S."/>
        </authorList>
    </citation>
    <scope>NUCLEOTIDE SEQUENCE [LARGE SCALE GENOMIC DNA]</scope>
    <source>
        <strain evidence="2">cv. Nemared</strain>
    </source>
</reference>
<accession>A0A251N9K0</accession>
<proteinExistence type="predicted"/>
<sequence length="85" mass="9917">MQEEERRIPILAITHTMTNMEQSYNAIKKYPMTSLKHLSVHNNAIDFRHLTNSLKEHMLTVIRALDARGRKKDQESTMICSTCFP</sequence>
<evidence type="ECO:0000313" key="2">
    <source>
        <dbReference type="Proteomes" id="UP000006882"/>
    </source>
</evidence>
<evidence type="ECO:0000313" key="1">
    <source>
        <dbReference type="EMBL" id="ONH96011.1"/>
    </source>
</evidence>
<keyword evidence="2" id="KW-1185">Reference proteome</keyword>
<dbReference type="AlphaFoldDB" id="A0A251N9K0"/>
<gene>
    <name evidence="1" type="ORF">PRUPE_7G101700</name>
</gene>
<dbReference type="Gramene" id="ONH96011">
    <property type="protein sequence ID" value="ONH96011"/>
    <property type="gene ID" value="PRUPE_7G101700"/>
</dbReference>
<dbReference type="EMBL" id="CM007657">
    <property type="protein sequence ID" value="ONH96011.1"/>
    <property type="molecule type" value="Genomic_DNA"/>
</dbReference>
<organism evidence="1 2">
    <name type="scientific">Prunus persica</name>
    <name type="common">Peach</name>
    <name type="synonym">Amygdalus persica</name>
    <dbReference type="NCBI Taxonomy" id="3760"/>
    <lineage>
        <taxon>Eukaryota</taxon>
        <taxon>Viridiplantae</taxon>
        <taxon>Streptophyta</taxon>
        <taxon>Embryophyta</taxon>
        <taxon>Tracheophyta</taxon>
        <taxon>Spermatophyta</taxon>
        <taxon>Magnoliopsida</taxon>
        <taxon>eudicotyledons</taxon>
        <taxon>Gunneridae</taxon>
        <taxon>Pentapetalae</taxon>
        <taxon>rosids</taxon>
        <taxon>fabids</taxon>
        <taxon>Rosales</taxon>
        <taxon>Rosaceae</taxon>
        <taxon>Amygdaloideae</taxon>
        <taxon>Amygdaleae</taxon>
        <taxon>Prunus</taxon>
    </lineage>
</organism>
<dbReference type="Proteomes" id="UP000006882">
    <property type="component" value="Chromosome G7"/>
</dbReference>
<protein>
    <submittedName>
        <fullName evidence="1">Uncharacterized protein</fullName>
    </submittedName>
</protein>